<dbReference type="Proteomes" id="UP000269001">
    <property type="component" value="Unassembled WGS sequence"/>
</dbReference>
<dbReference type="AlphaFoldDB" id="A0A3A8EPX2"/>
<dbReference type="RefSeq" id="WP_120368652.1">
    <property type="nucleotide sequence ID" value="NZ_RAXU01000001.1"/>
</dbReference>
<accession>A0A3A8EPX2</accession>
<comment type="caution">
    <text evidence="1">The sequence shown here is derived from an EMBL/GenBank/DDBJ whole genome shotgun (WGS) entry which is preliminary data.</text>
</comment>
<evidence type="ECO:0000313" key="2">
    <source>
        <dbReference type="Proteomes" id="UP000269001"/>
    </source>
</evidence>
<proteinExistence type="predicted"/>
<organism evidence="1 2">
    <name type="scientific">Acinetobacter guerrae</name>
    <dbReference type="NCBI Taxonomy" id="1843371"/>
    <lineage>
        <taxon>Bacteria</taxon>
        <taxon>Pseudomonadati</taxon>
        <taxon>Pseudomonadota</taxon>
        <taxon>Gammaproteobacteria</taxon>
        <taxon>Moraxellales</taxon>
        <taxon>Moraxellaceae</taxon>
        <taxon>Acinetobacter</taxon>
    </lineage>
</organism>
<keyword evidence="2" id="KW-1185">Reference proteome</keyword>
<sequence length="64" mass="7322">MKRIFLYGLLMSSCFSLMGCDVKKDHVQPPKTVRSMSIAGMPVYEKDFKLEPLLANDTQIKQNQ</sequence>
<protein>
    <submittedName>
        <fullName evidence="1">Uncharacterized protein</fullName>
    </submittedName>
</protein>
<gene>
    <name evidence="1" type="ORF">D7V21_00845</name>
</gene>
<dbReference type="PROSITE" id="PS51257">
    <property type="entry name" value="PROKAR_LIPOPROTEIN"/>
    <property type="match status" value="1"/>
</dbReference>
<name>A0A3A8EPX2_9GAMM</name>
<dbReference type="NCBIfam" id="NF038215">
    <property type="entry name" value="acineto_lipo_PV"/>
    <property type="match status" value="1"/>
</dbReference>
<reference evidence="1 2" key="1">
    <citation type="submission" date="2018-09" db="EMBL/GenBank/DDBJ databases">
        <title>The draft genome of Acinetobacter spp. strains.</title>
        <authorList>
            <person name="Qin J."/>
            <person name="Feng Y."/>
            <person name="Zong Z."/>
        </authorList>
    </citation>
    <scope>NUCLEOTIDE SEQUENCE [LARGE SCALE GENOMIC DNA]</scope>
    <source>
        <strain evidence="1 2">WCHAc060096</strain>
    </source>
</reference>
<dbReference type="EMBL" id="RAXU01000001">
    <property type="protein sequence ID" value="RKG36179.1"/>
    <property type="molecule type" value="Genomic_DNA"/>
</dbReference>
<evidence type="ECO:0000313" key="1">
    <source>
        <dbReference type="EMBL" id="RKG36179.1"/>
    </source>
</evidence>